<protein>
    <submittedName>
        <fullName evidence="2">Uncharacterized protein</fullName>
    </submittedName>
</protein>
<dbReference type="EMBL" id="MHQR01000002">
    <property type="protein sequence ID" value="OHA08141.1"/>
    <property type="molecule type" value="Genomic_DNA"/>
</dbReference>
<evidence type="ECO:0000313" key="2">
    <source>
        <dbReference type="EMBL" id="OHA08141.1"/>
    </source>
</evidence>
<accession>A0A1G2LBC8</accession>
<keyword evidence="1" id="KW-0472">Membrane</keyword>
<gene>
    <name evidence="2" type="ORF">A3B34_04150</name>
</gene>
<keyword evidence="1" id="KW-0812">Transmembrane</keyword>
<dbReference type="Proteomes" id="UP000176510">
    <property type="component" value="Unassembled WGS sequence"/>
</dbReference>
<organism evidence="2 3">
    <name type="scientific">Candidatus Sungbacteria bacterium RIFCSPLOWO2_01_FULL_54_21</name>
    <dbReference type="NCBI Taxonomy" id="1802279"/>
    <lineage>
        <taxon>Bacteria</taxon>
        <taxon>Candidatus Sungiibacteriota</taxon>
    </lineage>
</organism>
<comment type="caution">
    <text evidence="2">The sequence shown here is derived from an EMBL/GenBank/DDBJ whole genome shotgun (WGS) entry which is preliminary data.</text>
</comment>
<feature type="transmembrane region" description="Helical" evidence="1">
    <location>
        <begin position="84"/>
        <end position="106"/>
    </location>
</feature>
<evidence type="ECO:0000256" key="1">
    <source>
        <dbReference type="SAM" id="Phobius"/>
    </source>
</evidence>
<evidence type="ECO:0000313" key="3">
    <source>
        <dbReference type="Proteomes" id="UP000176510"/>
    </source>
</evidence>
<dbReference type="AlphaFoldDB" id="A0A1G2LBC8"/>
<reference evidence="2 3" key="1">
    <citation type="journal article" date="2016" name="Nat. Commun.">
        <title>Thousands of microbial genomes shed light on interconnected biogeochemical processes in an aquifer system.</title>
        <authorList>
            <person name="Anantharaman K."/>
            <person name="Brown C.T."/>
            <person name="Hug L.A."/>
            <person name="Sharon I."/>
            <person name="Castelle C.J."/>
            <person name="Probst A.J."/>
            <person name="Thomas B.C."/>
            <person name="Singh A."/>
            <person name="Wilkins M.J."/>
            <person name="Karaoz U."/>
            <person name="Brodie E.L."/>
            <person name="Williams K.H."/>
            <person name="Hubbard S.S."/>
            <person name="Banfield J.F."/>
        </authorList>
    </citation>
    <scope>NUCLEOTIDE SEQUENCE [LARGE SCALE GENOMIC DNA]</scope>
</reference>
<dbReference type="STRING" id="1802279.A3B34_04150"/>
<keyword evidence="1" id="KW-1133">Transmembrane helix</keyword>
<sequence>MGLPILEMKKNISFVASALLAAFPLAVAAQGLNNILRLAETAVEIVDIGILIVFTIAVLVFGWGIVKYLTAAGDATKLAAARGFLWWGILGVFVLAAMYGLVLFVADALGIDDVGGGAIQPPEVRR</sequence>
<proteinExistence type="predicted"/>
<feature type="transmembrane region" description="Helical" evidence="1">
    <location>
        <begin position="48"/>
        <end position="72"/>
    </location>
</feature>
<name>A0A1G2LBC8_9BACT</name>